<feature type="region of interest" description="Disordered" evidence="1">
    <location>
        <begin position="197"/>
        <end position="230"/>
    </location>
</feature>
<gene>
    <name evidence="2" type="ORF">NRP21_07285</name>
</gene>
<accession>A0ABT1X168</accession>
<evidence type="ECO:0008006" key="4">
    <source>
        <dbReference type="Google" id="ProtNLM"/>
    </source>
</evidence>
<dbReference type="RefSeq" id="WP_257715509.1">
    <property type="nucleotide sequence ID" value="NZ_JANJOU010000003.1"/>
</dbReference>
<feature type="region of interest" description="Disordered" evidence="1">
    <location>
        <begin position="1"/>
        <end position="22"/>
    </location>
</feature>
<evidence type="ECO:0000313" key="3">
    <source>
        <dbReference type="Proteomes" id="UP001524642"/>
    </source>
</evidence>
<dbReference type="EMBL" id="JANJOU010000003">
    <property type="protein sequence ID" value="MCR0981848.1"/>
    <property type="molecule type" value="Genomic_DNA"/>
</dbReference>
<sequence>MPTRIKDKEAGTADAEPRSEPTVEVVQIPLAQYNQLVAQGLIEKEKQSSREWIQRREPAGQREAARSMAIVQYLADELGKLGDETLELLGKVIHRGHLEELLHAYKEIASGAVPTAEIAPLVPEKPPNDETYAERADKSESAPVFIERVYKDWLTGEFTRADLRRIDPKAEMALRNWEKKYGRASINLPTLKERYDRITPTLDQPKPEEVKAWDRARMRQSRSKRAELKS</sequence>
<feature type="compositionally biased region" description="Basic and acidic residues" evidence="1">
    <location>
        <begin position="205"/>
        <end position="217"/>
    </location>
</feature>
<proteinExistence type="predicted"/>
<evidence type="ECO:0000256" key="1">
    <source>
        <dbReference type="SAM" id="MobiDB-lite"/>
    </source>
</evidence>
<protein>
    <recommendedName>
        <fullName evidence="4">Tail assembly chaperone</fullName>
    </recommendedName>
</protein>
<keyword evidence="3" id="KW-1185">Reference proteome</keyword>
<reference evidence="2 3" key="1">
    <citation type="submission" date="2022-06" db="EMBL/GenBank/DDBJ databases">
        <title>Roseomonas CN29.</title>
        <authorList>
            <person name="Cheng Y."/>
            <person name="He X."/>
        </authorList>
    </citation>
    <scope>NUCLEOTIDE SEQUENCE [LARGE SCALE GENOMIC DNA]</scope>
    <source>
        <strain evidence="2 3">CN29</strain>
    </source>
</reference>
<dbReference type="Proteomes" id="UP001524642">
    <property type="component" value="Unassembled WGS sequence"/>
</dbReference>
<comment type="caution">
    <text evidence="2">The sequence shown here is derived from an EMBL/GenBank/DDBJ whole genome shotgun (WGS) entry which is preliminary data.</text>
</comment>
<feature type="compositionally biased region" description="Basic and acidic residues" evidence="1">
    <location>
        <begin position="1"/>
        <end position="21"/>
    </location>
</feature>
<organism evidence="2 3">
    <name type="scientific">Roseomonas populi</name>
    <dbReference type="NCBI Taxonomy" id="3121582"/>
    <lineage>
        <taxon>Bacteria</taxon>
        <taxon>Pseudomonadati</taxon>
        <taxon>Pseudomonadota</taxon>
        <taxon>Alphaproteobacteria</taxon>
        <taxon>Acetobacterales</taxon>
        <taxon>Roseomonadaceae</taxon>
        <taxon>Roseomonas</taxon>
    </lineage>
</organism>
<name>A0ABT1X168_9PROT</name>
<evidence type="ECO:0000313" key="2">
    <source>
        <dbReference type="EMBL" id="MCR0981848.1"/>
    </source>
</evidence>